<gene>
    <name evidence="10" type="ORF">BSL78_10786</name>
</gene>
<dbReference type="PANTHER" id="PTHR19924:SF26">
    <property type="entry name" value="U3 SMALL NUCLEOLAR RNA-ASSOCIATED PROTEIN 15 HOMOLOG"/>
    <property type="match status" value="1"/>
</dbReference>
<dbReference type="STRING" id="307972.A0A2G8KWP3"/>
<evidence type="ECO:0000256" key="5">
    <source>
        <dbReference type="ARBA" id="ARBA00022737"/>
    </source>
</evidence>
<evidence type="ECO:0000256" key="8">
    <source>
        <dbReference type="PROSITE-ProRule" id="PRU00221"/>
    </source>
</evidence>
<keyword evidence="4 8" id="KW-0853">WD repeat</keyword>
<evidence type="ECO:0000256" key="4">
    <source>
        <dbReference type="ARBA" id="ARBA00022574"/>
    </source>
</evidence>
<keyword evidence="6" id="KW-0539">Nucleus</keyword>
<dbReference type="Pfam" id="PF00400">
    <property type="entry name" value="WD40"/>
    <property type="match status" value="3"/>
</dbReference>
<dbReference type="Pfam" id="PF09384">
    <property type="entry name" value="UTP15_C"/>
    <property type="match status" value="1"/>
</dbReference>
<keyword evidence="5" id="KW-0677">Repeat</keyword>
<evidence type="ECO:0000313" key="10">
    <source>
        <dbReference type="EMBL" id="PIK52330.1"/>
    </source>
</evidence>
<keyword evidence="11" id="KW-1185">Reference proteome</keyword>
<feature type="repeat" description="WD" evidence="8">
    <location>
        <begin position="118"/>
        <end position="159"/>
    </location>
</feature>
<protein>
    <recommendedName>
        <fullName evidence="2">U3 small nucleolar RNA-associated protein 15 homolog</fullName>
    </recommendedName>
</protein>
<dbReference type="InterPro" id="IPR015943">
    <property type="entry name" value="WD40/YVTN_repeat-like_dom_sf"/>
</dbReference>
<dbReference type="SUPFAM" id="SSF50978">
    <property type="entry name" value="WD40 repeat-like"/>
    <property type="match status" value="1"/>
</dbReference>
<evidence type="ECO:0000256" key="1">
    <source>
        <dbReference type="ARBA" id="ARBA00004604"/>
    </source>
</evidence>
<name>A0A2G8KWP3_STIJA</name>
<keyword evidence="3" id="KW-0698">rRNA processing</keyword>
<comment type="function">
    <text evidence="7">Ribosome biogenesis factor. Involved in nucleolar processing of pre-18S ribosomal RNA. Required for optimal pre-ribosomal RNA transcription by RNA polymerase I. Part of the small subunit (SSU) processome, first precursor of the small eukaryotic ribosomal subunit. During the assembly of the SSU processome in the nucleolus, many ribosome biogenesis factors, an RNA chaperone and ribosomal proteins associate with the nascent pre-rRNA and work in concert to generate RNA folding, modifications, rearrangements and cleavage as well as targeted degradation of pre-ribosomal RNA by the RNA exosome.</text>
</comment>
<evidence type="ECO:0000313" key="11">
    <source>
        <dbReference type="Proteomes" id="UP000230750"/>
    </source>
</evidence>
<proteinExistence type="predicted"/>
<dbReference type="GO" id="GO:0045943">
    <property type="term" value="P:positive regulation of transcription by RNA polymerase I"/>
    <property type="evidence" value="ECO:0007669"/>
    <property type="project" value="TreeGrafter"/>
</dbReference>
<dbReference type="GO" id="GO:1990904">
    <property type="term" value="C:ribonucleoprotein complex"/>
    <property type="evidence" value="ECO:0007669"/>
    <property type="project" value="UniProtKB-KW"/>
</dbReference>
<evidence type="ECO:0000256" key="2">
    <source>
        <dbReference type="ARBA" id="ARBA00018260"/>
    </source>
</evidence>
<dbReference type="InterPro" id="IPR001680">
    <property type="entry name" value="WD40_rpt"/>
</dbReference>
<sequence>MGEFKRTVVRELPERKGEISPESQFWNSYEFPVTIKEFDSISHLDFSPIEPHQVAVTTSNKIRLFNPINNQVDRTFSRFKDRAYCGSFRHDGRLMVAGGEEPVVKLLDVSGRAILRFFSGHKRPVHLSKFTVDGLKVFSGDDDSCVRCFDISSGDNVNIFEEHKDYIRCGDANKASRDIILTGSYDHTARLFDLRTSTSIMSVNHGKPVESALFMPSGNIFLTAGGNYVKVWDALAGGKLLRDVWQQSQDDNVSLVPRKPWTVADWFFRYVELNNARSLHCIIRNELAVAFNSSNSFSSAEVLPKEMHVKVYDAATYGLLASMDYPAPVLSVAVSPVSDLLVVGMSTGLLSIKHKKKDGSPQTEAEKQKKQREKRLALRYFNKGNMYIPQEGDTLVPLKQREDLARYDRLLKRFKHSKALDDAFKISVRRKTPYVTFSVIQELSRRNTLKASLSGRDEKWLCAMLAFLKKHISNPNYVSVVIEVTDIILEIYESVVSSSEPVKKSLTNLRAVIDKELNYHQSLEEIQGMLDVLLIASNADLDSNPDLKIPEMTDIFKNQTAGTSNSMEVTEKR</sequence>
<dbReference type="OrthoDB" id="431715at2759"/>
<comment type="caution">
    <text evidence="10">The sequence shown here is derived from an EMBL/GenBank/DDBJ whole genome shotgun (WGS) entry which is preliminary data.</text>
</comment>
<reference evidence="10 11" key="1">
    <citation type="journal article" date="2017" name="PLoS Biol.">
        <title>The sea cucumber genome provides insights into morphological evolution and visceral regeneration.</title>
        <authorList>
            <person name="Zhang X."/>
            <person name="Sun L."/>
            <person name="Yuan J."/>
            <person name="Sun Y."/>
            <person name="Gao Y."/>
            <person name="Zhang L."/>
            <person name="Li S."/>
            <person name="Dai H."/>
            <person name="Hamel J.F."/>
            <person name="Liu C."/>
            <person name="Yu Y."/>
            <person name="Liu S."/>
            <person name="Lin W."/>
            <person name="Guo K."/>
            <person name="Jin S."/>
            <person name="Xu P."/>
            <person name="Storey K.B."/>
            <person name="Huan P."/>
            <person name="Zhang T."/>
            <person name="Zhou Y."/>
            <person name="Zhang J."/>
            <person name="Lin C."/>
            <person name="Li X."/>
            <person name="Xing L."/>
            <person name="Huo D."/>
            <person name="Sun M."/>
            <person name="Wang L."/>
            <person name="Mercier A."/>
            <person name="Li F."/>
            <person name="Yang H."/>
            <person name="Xiang J."/>
        </authorList>
    </citation>
    <scope>NUCLEOTIDE SEQUENCE [LARGE SCALE GENOMIC DNA]</scope>
    <source>
        <strain evidence="10">Shaxun</strain>
        <tissue evidence="10">Muscle</tissue>
    </source>
</reference>
<dbReference type="GO" id="GO:0005730">
    <property type="term" value="C:nucleolus"/>
    <property type="evidence" value="ECO:0007669"/>
    <property type="project" value="UniProtKB-SubCell"/>
</dbReference>
<evidence type="ECO:0000256" key="3">
    <source>
        <dbReference type="ARBA" id="ARBA00022552"/>
    </source>
</evidence>
<dbReference type="GO" id="GO:0006364">
    <property type="term" value="P:rRNA processing"/>
    <property type="evidence" value="ECO:0007669"/>
    <property type="project" value="UniProtKB-KW"/>
</dbReference>
<comment type="subcellular location">
    <subcellularLocation>
        <location evidence="1">Nucleus</location>
        <location evidence="1">Nucleolus</location>
    </subcellularLocation>
</comment>
<dbReference type="AlphaFoldDB" id="A0A2G8KWP3"/>
<evidence type="ECO:0000256" key="6">
    <source>
        <dbReference type="ARBA" id="ARBA00023242"/>
    </source>
</evidence>
<dbReference type="PANTHER" id="PTHR19924">
    <property type="entry name" value="UTP15 U3 SMALL NUCLEOLAR RNA-ASSOCIATED PROTEIN 15 FAMILY MEMBER"/>
    <property type="match status" value="1"/>
</dbReference>
<organism evidence="10 11">
    <name type="scientific">Stichopus japonicus</name>
    <name type="common">Sea cucumber</name>
    <dbReference type="NCBI Taxonomy" id="307972"/>
    <lineage>
        <taxon>Eukaryota</taxon>
        <taxon>Metazoa</taxon>
        <taxon>Echinodermata</taxon>
        <taxon>Eleutherozoa</taxon>
        <taxon>Echinozoa</taxon>
        <taxon>Holothuroidea</taxon>
        <taxon>Aspidochirotacea</taxon>
        <taxon>Aspidochirotida</taxon>
        <taxon>Stichopodidae</taxon>
        <taxon>Apostichopus</taxon>
    </lineage>
</organism>
<dbReference type="SMART" id="SM00320">
    <property type="entry name" value="WD40"/>
    <property type="match status" value="6"/>
</dbReference>
<evidence type="ECO:0000259" key="9">
    <source>
        <dbReference type="Pfam" id="PF09384"/>
    </source>
</evidence>
<feature type="domain" description="U3 small nucleolar RNA-associated protein 15 C-terminal" evidence="9">
    <location>
        <begin position="387"/>
        <end position="533"/>
    </location>
</feature>
<dbReference type="Gene3D" id="2.130.10.10">
    <property type="entry name" value="YVTN repeat-like/Quinoprotein amine dehydrogenase"/>
    <property type="match status" value="2"/>
</dbReference>
<dbReference type="Proteomes" id="UP000230750">
    <property type="component" value="Unassembled WGS sequence"/>
</dbReference>
<keyword evidence="10" id="KW-0687">Ribonucleoprotein</keyword>
<dbReference type="PROSITE" id="PS50082">
    <property type="entry name" value="WD_REPEATS_2"/>
    <property type="match status" value="1"/>
</dbReference>
<dbReference type="EMBL" id="MRZV01000334">
    <property type="protein sequence ID" value="PIK52330.1"/>
    <property type="molecule type" value="Genomic_DNA"/>
</dbReference>
<accession>A0A2G8KWP3</accession>
<dbReference type="InterPro" id="IPR018983">
    <property type="entry name" value="U3_snoRNA-assocProt_15_C"/>
</dbReference>
<dbReference type="InterPro" id="IPR036322">
    <property type="entry name" value="WD40_repeat_dom_sf"/>
</dbReference>
<evidence type="ECO:0000256" key="7">
    <source>
        <dbReference type="ARBA" id="ARBA00045437"/>
    </source>
</evidence>